<protein>
    <submittedName>
        <fullName evidence="7">GtrA family protein</fullName>
    </submittedName>
</protein>
<evidence type="ECO:0000256" key="2">
    <source>
        <dbReference type="ARBA" id="ARBA00022692"/>
    </source>
</evidence>
<feature type="transmembrane region" description="Helical" evidence="5">
    <location>
        <begin position="146"/>
        <end position="168"/>
    </location>
</feature>
<dbReference type="GO" id="GO:0000271">
    <property type="term" value="P:polysaccharide biosynthetic process"/>
    <property type="evidence" value="ECO:0007669"/>
    <property type="project" value="InterPro"/>
</dbReference>
<dbReference type="Pfam" id="PF04138">
    <property type="entry name" value="GtrA_DPMS_TM"/>
    <property type="match status" value="1"/>
</dbReference>
<evidence type="ECO:0000256" key="1">
    <source>
        <dbReference type="ARBA" id="ARBA00004141"/>
    </source>
</evidence>
<evidence type="ECO:0000256" key="5">
    <source>
        <dbReference type="SAM" id="Phobius"/>
    </source>
</evidence>
<dbReference type="InterPro" id="IPR007267">
    <property type="entry name" value="GtrA_DPMS_TM"/>
</dbReference>
<keyword evidence="4 5" id="KW-0472">Membrane</keyword>
<feature type="domain" description="GtrA/DPMS transmembrane" evidence="6">
    <location>
        <begin position="21"/>
        <end position="170"/>
    </location>
</feature>
<dbReference type="RefSeq" id="WP_216937397.1">
    <property type="nucleotide sequence ID" value="NZ_CP077062.1"/>
</dbReference>
<name>A0A975SV67_9ACTN</name>
<evidence type="ECO:0000259" key="6">
    <source>
        <dbReference type="Pfam" id="PF04138"/>
    </source>
</evidence>
<dbReference type="GO" id="GO:0016020">
    <property type="term" value="C:membrane"/>
    <property type="evidence" value="ECO:0007669"/>
    <property type="project" value="UniProtKB-SubCell"/>
</dbReference>
<reference evidence="7" key="1">
    <citation type="submission" date="2021-06" db="EMBL/GenBank/DDBJ databases">
        <title>Complete genome sequence of Nocardioides sp. G188.</title>
        <authorList>
            <person name="Im W.-T."/>
        </authorList>
    </citation>
    <scope>NUCLEOTIDE SEQUENCE</scope>
    <source>
        <strain evidence="7">G188</strain>
    </source>
</reference>
<dbReference type="AlphaFoldDB" id="A0A975SV67"/>
<evidence type="ECO:0000313" key="8">
    <source>
        <dbReference type="Proteomes" id="UP000683575"/>
    </source>
</evidence>
<sequence length="191" mass="21288">MPRLLEFLFVRHRHNWGLLLRFGVVGVSGVVVNLVALKLFELAGPSYNTVWLDLPATSFNIRWYHVFITGAFVVANLWNFQLNRGWTFRSAASSSSWLGEYVPFLVLGLGALVLNLLIVTVLMHPGSPLALPTDVFDDSSALRSRLSWANLIAICAVTPLSFVTNKLWTFRAVRHVGRPGATRPTDSVRGR</sequence>
<evidence type="ECO:0000256" key="4">
    <source>
        <dbReference type="ARBA" id="ARBA00023136"/>
    </source>
</evidence>
<feature type="transmembrane region" description="Helical" evidence="5">
    <location>
        <begin position="61"/>
        <end position="80"/>
    </location>
</feature>
<feature type="transmembrane region" description="Helical" evidence="5">
    <location>
        <begin position="101"/>
        <end position="126"/>
    </location>
</feature>
<dbReference type="Proteomes" id="UP000683575">
    <property type="component" value="Chromosome"/>
</dbReference>
<proteinExistence type="predicted"/>
<feature type="transmembrane region" description="Helical" evidence="5">
    <location>
        <begin position="20"/>
        <end position="41"/>
    </location>
</feature>
<keyword evidence="3 5" id="KW-1133">Transmembrane helix</keyword>
<evidence type="ECO:0000256" key="3">
    <source>
        <dbReference type="ARBA" id="ARBA00022989"/>
    </source>
</evidence>
<evidence type="ECO:0000313" key="7">
    <source>
        <dbReference type="EMBL" id="QWZ06464.1"/>
    </source>
</evidence>
<accession>A0A975SV67</accession>
<keyword evidence="2 5" id="KW-0812">Transmembrane</keyword>
<organism evidence="7 8">
    <name type="scientific">Nocardioides panacis</name>
    <dbReference type="NCBI Taxonomy" id="2849501"/>
    <lineage>
        <taxon>Bacteria</taxon>
        <taxon>Bacillati</taxon>
        <taxon>Actinomycetota</taxon>
        <taxon>Actinomycetes</taxon>
        <taxon>Propionibacteriales</taxon>
        <taxon>Nocardioidaceae</taxon>
        <taxon>Nocardioides</taxon>
    </lineage>
</organism>
<keyword evidence="8" id="KW-1185">Reference proteome</keyword>
<comment type="subcellular location">
    <subcellularLocation>
        <location evidence="1">Membrane</location>
        <topology evidence="1">Multi-pass membrane protein</topology>
    </subcellularLocation>
</comment>
<gene>
    <name evidence="7" type="ORF">KRR39_12790</name>
</gene>
<dbReference type="KEGG" id="nps:KRR39_12790"/>
<dbReference type="EMBL" id="CP077062">
    <property type="protein sequence ID" value="QWZ06464.1"/>
    <property type="molecule type" value="Genomic_DNA"/>
</dbReference>